<name>A0ABM1EZL4_PRICU</name>
<comment type="similarity">
    <text evidence="1">Belongs to the thymidylate kinase family.</text>
</comment>
<dbReference type="PANTHER" id="PTHR10344:SF1">
    <property type="entry name" value="THYMIDYLATE KINASE"/>
    <property type="match status" value="1"/>
</dbReference>
<dbReference type="InterPro" id="IPR039430">
    <property type="entry name" value="Thymidylate_kin-like_dom"/>
</dbReference>
<dbReference type="Proteomes" id="UP000695022">
    <property type="component" value="Unplaced"/>
</dbReference>
<dbReference type="Gene3D" id="3.40.50.300">
    <property type="entry name" value="P-loop containing nucleotide triphosphate hydrolases"/>
    <property type="match status" value="1"/>
</dbReference>
<dbReference type="RefSeq" id="XP_014677635.1">
    <property type="nucleotide sequence ID" value="XM_014822149.1"/>
</dbReference>
<dbReference type="GeneID" id="106817483"/>
<evidence type="ECO:0000313" key="3">
    <source>
        <dbReference type="Proteomes" id="UP000695022"/>
    </source>
</evidence>
<sequence length="114" mass="12746">MFGSAVKRGALIVFEGCDRCGKTTQCKKLVDVLKSEGKNVEFMRFPDGSTHIGKMCREYLECGIELEDHAIHLLFAANRWEAAPKMREKLMSGTTLIVDRYSFSGELGATAMHK</sequence>
<organism evidence="3 4">
    <name type="scientific">Priapulus caudatus</name>
    <name type="common">Priapulid worm</name>
    <dbReference type="NCBI Taxonomy" id="37621"/>
    <lineage>
        <taxon>Eukaryota</taxon>
        <taxon>Metazoa</taxon>
        <taxon>Ecdysozoa</taxon>
        <taxon>Scalidophora</taxon>
        <taxon>Priapulida</taxon>
        <taxon>Priapulimorpha</taxon>
        <taxon>Priapulimorphida</taxon>
        <taxon>Priapulidae</taxon>
        <taxon>Priapulus</taxon>
    </lineage>
</organism>
<reference evidence="4" key="1">
    <citation type="submission" date="2025-08" db="UniProtKB">
        <authorList>
            <consortium name="RefSeq"/>
        </authorList>
    </citation>
    <scope>IDENTIFICATION</scope>
</reference>
<dbReference type="PANTHER" id="PTHR10344">
    <property type="entry name" value="THYMIDYLATE KINASE"/>
    <property type="match status" value="1"/>
</dbReference>
<feature type="domain" description="Thymidylate kinase-like" evidence="2">
    <location>
        <begin position="14"/>
        <end position="105"/>
    </location>
</feature>
<evidence type="ECO:0000259" key="2">
    <source>
        <dbReference type="Pfam" id="PF02223"/>
    </source>
</evidence>
<evidence type="ECO:0000256" key="1">
    <source>
        <dbReference type="ARBA" id="ARBA00009776"/>
    </source>
</evidence>
<dbReference type="Pfam" id="PF02223">
    <property type="entry name" value="Thymidylate_kin"/>
    <property type="match status" value="1"/>
</dbReference>
<accession>A0ABM1EZL4</accession>
<dbReference type="InterPro" id="IPR027417">
    <property type="entry name" value="P-loop_NTPase"/>
</dbReference>
<dbReference type="SUPFAM" id="SSF52540">
    <property type="entry name" value="P-loop containing nucleoside triphosphate hydrolases"/>
    <property type="match status" value="1"/>
</dbReference>
<gene>
    <name evidence="4" type="primary">LOC106817483</name>
</gene>
<proteinExistence type="inferred from homology"/>
<evidence type="ECO:0000313" key="4">
    <source>
        <dbReference type="RefSeq" id="XP_014677635.1"/>
    </source>
</evidence>
<keyword evidence="3" id="KW-1185">Reference proteome</keyword>
<protein>
    <submittedName>
        <fullName evidence="4">Thymidylate kinase-like</fullName>
    </submittedName>
</protein>